<evidence type="ECO:0000313" key="3">
    <source>
        <dbReference type="Proteomes" id="UP000245934"/>
    </source>
</evidence>
<evidence type="ECO:0008006" key="4">
    <source>
        <dbReference type="Google" id="ProtNLM"/>
    </source>
</evidence>
<feature type="region of interest" description="Disordered" evidence="1">
    <location>
        <begin position="345"/>
        <end position="375"/>
    </location>
</feature>
<protein>
    <recommendedName>
        <fullName evidence="4">NodB homology domain-containing protein</fullName>
    </recommendedName>
</protein>
<accession>A0A2V2MUM0</accession>
<sequence length="375" mass="42161">MDIFLAFESISPSYMMLQPGRTKNFYSSISILLCFFLIICSIPSVSAESKVFRPDTGPIPNPLPLYFIAVHNEPFHGDPHQEQKLQAAYSVLREMVSRADEYGLSLTLMFTPQWGTMIGSDQEKLAEVRSWEKNGHEIALHHHSIYHSGWDGYTDYSPDEARIERLKHTKIPEPYLGTLDDMIAALAPLNPVLQSGCANDEQDKVTLPSSITYDTCSGFLNTGIPGERSIGQENGKGVNDFVIVGDVKGTEHKWLSHHIIGVFDQERVAEQEIERMSQDSVFGAITHSSQKQAEPTYKFFTYIHSRDPLGNRSRTLSEIMNEHILPEITLSNDVVNARYPNERVTYDDGGSGQADPMLRNELLPVGPKNRKLPDH</sequence>
<evidence type="ECO:0000313" key="2">
    <source>
        <dbReference type="EMBL" id="PWR71874.1"/>
    </source>
</evidence>
<comment type="caution">
    <text evidence="2">The sequence shown here is derived from an EMBL/GenBank/DDBJ whole genome shotgun (WGS) entry which is preliminary data.</text>
</comment>
<organism evidence="2 3">
    <name type="scientific">Methanospirillum stamsii</name>
    <dbReference type="NCBI Taxonomy" id="1277351"/>
    <lineage>
        <taxon>Archaea</taxon>
        <taxon>Methanobacteriati</taxon>
        <taxon>Methanobacteriota</taxon>
        <taxon>Stenosarchaea group</taxon>
        <taxon>Methanomicrobia</taxon>
        <taxon>Methanomicrobiales</taxon>
        <taxon>Methanospirillaceae</taxon>
        <taxon>Methanospirillum</taxon>
    </lineage>
</organism>
<reference evidence="2 3" key="1">
    <citation type="submission" date="2018-05" db="EMBL/GenBank/DDBJ databases">
        <title>Draft genome of Methanospirillum stamsii Pt1.</title>
        <authorList>
            <person name="Dueholm M.S."/>
            <person name="Nielsen P.H."/>
            <person name="Bakmann L.F."/>
            <person name="Otzen D.E."/>
        </authorList>
    </citation>
    <scope>NUCLEOTIDE SEQUENCE [LARGE SCALE GENOMIC DNA]</scope>
    <source>
        <strain evidence="2 3">Pt1</strain>
    </source>
</reference>
<keyword evidence="3" id="KW-1185">Reference proteome</keyword>
<gene>
    <name evidence="2" type="ORF">DLD82_12705</name>
</gene>
<dbReference type="EMBL" id="QGMZ01000028">
    <property type="protein sequence ID" value="PWR71874.1"/>
    <property type="molecule type" value="Genomic_DNA"/>
</dbReference>
<evidence type="ECO:0000256" key="1">
    <source>
        <dbReference type="SAM" id="MobiDB-lite"/>
    </source>
</evidence>
<name>A0A2V2MUM0_9EURY</name>
<proteinExistence type="predicted"/>
<dbReference type="Proteomes" id="UP000245934">
    <property type="component" value="Unassembled WGS sequence"/>
</dbReference>
<dbReference type="AlphaFoldDB" id="A0A2V2MUM0"/>